<evidence type="ECO:0000256" key="2">
    <source>
        <dbReference type="ARBA" id="ARBA00022741"/>
    </source>
</evidence>
<keyword evidence="3" id="KW-0067">ATP-binding</keyword>
<accession>F9UH29</accession>
<dbReference type="InterPro" id="IPR011704">
    <property type="entry name" value="ATPase_dyneun-rel_AAA"/>
</dbReference>
<name>F9UH29_9GAMM</name>
<dbReference type="InterPro" id="IPR027417">
    <property type="entry name" value="P-loop_NTPase"/>
</dbReference>
<keyword evidence="2" id="KW-0547">Nucleotide-binding</keyword>
<proteinExistence type="inferred from homology"/>
<evidence type="ECO:0000313" key="6">
    <source>
        <dbReference type="Proteomes" id="UP000005459"/>
    </source>
</evidence>
<dbReference type="Gene3D" id="3.40.50.300">
    <property type="entry name" value="P-loop containing nucleotide triphosphate hydrolases"/>
    <property type="match status" value="1"/>
</dbReference>
<dbReference type="EMBL" id="AFWV01000017">
    <property type="protein sequence ID" value="EGV16433.1"/>
    <property type="molecule type" value="Genomic_DNA"/>
</dbReference>
<dbReference type="SUPFAM" id="SSF52540">
    <property type="entry name" value="P-loop containing nucleoside triphosphate hydrolases"/>
    <property type="match status" value="1"/>
</dbReference>
<dbReference type="PATRIC" id="fig|768671.3.peg.4438"/>
<dbReference type="GO" id="GO:0016887">
    <property type="term" value="F:ATP hydrolysis activity"/>
    <property type="evidence" value="ECO:0007669"/>
    <property type="project" value="InterPro"/>
</dbReference>
<dbReference type="Proteomes" id="UP000005459">
    <property type="component" value="Unassembled WGS sequence"/>
</dbReference>
<dbReference type="STRING" id="768671.ThimaDRAFT_4202"/>
<dbReference type="AlphaFoldDB" id="F9UH29"/>
<keyword evidence="6" id="KW-1185">Reference proteome</keyword>
<dbReference type="InterPro" id="IPR050764">
    <property type="entry name" value="CbbQ/NirQ/NorQ/GpvN"/>
</dbReference>
<dbReference type="CDD" id="cd00009">
    <property type="entry name" value="AAA"/>
    <property type="match status" value="1"/>
</dbReference>
<dbReference type="Pfam" id="PF07728">
    <property type="entry name" value="AAA_5"/>
    <property type="match status" value="1"/>
</dbReference>
<dbReference type="eggNOG" id="COG0714">
    <property type="taxonomic scope" value="Bacteria"/>
</dbReference>
<dbReference type="PANTHER" id="PTHR42759">
    <property type="entry name" value="MOXR FAMILY PROTEIN"/>
    <property type="match status" value="1"/>
</dbReference>
<dbReference type="InterPro" id="IPR003593">
    <property type="entry name" value="AAA+_ATPase"/>
</dbReference>
<feature type="domain" description="AAA+ ATPase" evidence="4">
    <location>
        <begin position="59"/>
        <end position="212"/>
    </location>
</feature>
<evidence type="ECO:0000259" key="4">
    <source>
        <dbReference type="SMART" id="SM00382"/>
    </source>
</evidence>
<evidence type="ECO:0000256" key="1">
    <source>
        <dbReference type="ARBA" id="ARBA00009417"/>
    </source>
</evidence>
<comment type="similarity">
    <text evidence="1">Belongs to the CbbQ/NirQ/NorQ/GpvN family.</text>
</comment>
<sequence>MMIQTQRYDVATTFGVNARPGLEVQGFADDTHPQIPVRKPYVFRPELLRDVLAYLHDAGGDGMFLTGPTGAGKTSLINQVAARLNWPVQSVTCHGRMEIGALVGQFVLINGSTQFVHGPLSVAARDGHLLILNESDLMDPSELAGLNDILEGQPLVIAENGGEVIKPHPQFRVFATGNSAGSGDGSGLYQGVLRQNLAFMDRFRVIHVGYPDAVIEKQVVLSAVPSMPETIVEKMLHVAEEVRRLFLGSDREAGELTVTMSTRTLVRWASLSLTFKGAPNVFHYALEQALTARAEPEQREAIHRIAADVFGDYWEATP</sequence>
<dbReference type="GO" id="GO:0005524">
    <property type="term" value="F:ATP binding"/>
    <property type="evidence" value="ECO:0007669"/>
    <property type="project" value="UniProtKB-KW"/>
</dbReference>
<dbReference type="SMART" id="SM00382">
    <property type="entry name" value="AAA"/>
    <property type="match status" value="1"/>
</dbReference>
<dbReference type="Pfam" id="PF08406">
    <property type="entry name" value="CbbQ_C"/>
    <property type="match status" value="1"/>
</dbReference>
<protein>
    <submittedName>
        <fullName evidence="5">ATPase associated with various cellular activities AAA_5</fullName>
    </submittedName>
</protein>
<evidence type="ECO:0000256" key="3">
    <source>
        <dbReference type="ARBA" id="ARBA00022840"/>
    </source>
</evidence>
<evidence type="ECO:0000313" key="5">
    <source>
        <dbReference type="EMBL" id="EGV16433.1"/>
    </source>
</evidence>
<gene>
    <name evidence="5" type="ORF">ThimaDRAFT_4202</name>
</gene>
<dbReference type="PANTHER" id="PTHR42759:SF1">
    <property type="entry name" value="MAGNESIUM-CHELATASE SUBUNIT CHLD"/>
    <property type="match status" value="1"/>
</dbReference>
<reference evidence="5 6" key="1">
    <citation type="submission" date="2011-06" db="EMBL/GenBank/DDBJ databases">
        <title>The draft genome of Thiocapsa marina 5811.</title>
        <authorList>
            <consortium name="US DOE Joint Genome Institute (JGI-PGF)"/>
            <person name="Lucas S."/>
            <person name="Han J."/>
            <person name="Cheng J.-F."/>
            <person name="Goodwin L."/>
            <person name="Pitluck S."/>
            <person name="Peters L."/>
            <person name="Land M.L."/>
            <person name="Hauser L."/>
            <person name="Vogl K."/>
            <person name="Liu Z."/>
            <person name="Imhoff J."/>
            <person name="Thiel V."/>
            <person name="Frigaard N.-U."/>
            <person name="Bryant D."/>
            <person name="Woyke T.J."/>
        </authorList>
    </citation>
    <scope>NUCLEOTIDE SEQUENCE [LARGE SCALE GENOMIC DNA]</scope>
    <source>
        <strain evidence="5 6">5811</strain>
    </source>
</reference>
<organism evidence="5 6">
    <name type="scientific">Thiocapsa marina 5811</name>
    <dbReference type="NCBI Taxonomy" id="768671"/>
    <lineage>
        <taxon>Bacteria</taxon>
        <taxon>Pseudomonadati</taxon>
        <taxon>Pseudomonadota</taxon>
        <taxon>Gammaproteobacteria</taxon>
        <taxon>Chromatiales</taxon>
        <taxon>Chromatiaceae</taxon>
        <taxon>Thiocapsa</taxon>
    </lineage>
</organism>
<dbReference type="InterPro" id="IPR013615">
    <property type="entry name" value="CbbQ_C"/>
</dbReference>